<keyword evidence="3 6" id="KW-0812">Transmembrane</keyword>
<dbReference type="InterPro" id="IPR051542">
    <property type="entry name" value="Hydrogenase_cytochrome"/>
</dbReference>
<dbReference type="KEGG" id="tau:Tola_0343"/>
<name>C4L974_TOLAT</name>
<evidence type="ECO:0000259" key="7">
    <source>
        <dbReference type="Pfam" id="PF01292"/>
    </source>
</evidence>
<evidence type="ECO:0000256" key="3">
    <source>
        <dbReference type="ARBA" id="ARBA00022692"/>
    </source>
</evidence>
<dbReference type="PANTHER" id="PTHR30485">
    <property type="entry name" value="NI/FE-HYDROGENASE 1 B-TYPE CYTOCHROME SUBUNIT"/>
    <property type="match status" value="1"/>
</dbReference>
<organism evidence="8 9">
    <name type="scientific">Tolumonas auensis (strain DSM 9187 / NBRC 110442 / TA 4)</name>
    <dbReference type="NCBI Taxonomy" id="595494"/>
    <lineage>
        <taxon>Bacteria</taxon>
        <taxon>Pseudomonadati</taxon>
        <taxon>Pseudomonadota</taxon>
        <taxon>Gammaproteobacteria</taxon>
        <taxon>Aeromonadales</taxon>
        <taxon>Aeromonadaceae</taxon>
        <taxon>Tolumonas</taxon>
    </lineage>
</organism>
<feature type="transmembrane region" description="Helical" evidence="6">
    <location>
        <begin position="104"/>
        <end position="126"/>
    </location>
</feature>
<proteinExistence type="predicted"/>
<feature type="transmembrane region" description="Helical" evidence="6">
    <location>
        <begin position="45"/>
        <end position="66"/>
    </location>
</feature>
<keyword evidence="5 6" id="KW-0472">Membrane</keyword>
<reference evidence="8 9" key="2">
    <citation type="journal article" date="2011" name="Stand. Genomic Sci.">
        <title>Complete genome sequence of Tolumonas auensis type strain (TA 4).</title>
        <authorList>
            <person name="Chertkov O."/>
            <person name="Copeland A."/>
            <person name="Lucas S."/>
            <person name="Lapidus A."/>
            <person name="Berry K.W."/>
            <person name="Detter J.C."/>
            <person name="Del Rio T.G."/>
            <person name="Hammon N."/>
            <person name="Dalin E."/>
            <person name="Tice H."/>
            <person name="Pitluck S."/>
            <person name="Richardson P."/>
            <person name="Bruce D."/>
            <person name="Goodwin L."/>
            <person name="Han C."/>
            <person name="Tapia R."/>
            <person name="Saunders E."/>
            <person name="Schmutz J."/>
            <person name="Brettin T."/>
            <person name="Larimer F."/>
            <person name="Land M."/>
            <person name="Hauser L."/>
            <person name="Spring S."/>
            <person name="Rohde M."/>
            <person name="Kyrpides N.C."/>
            <person name="Ivanova N."/>
            <person name="Goker M."/>
            <person name="Beller H.R."/>
            <person name="Klenk H.P."/>
            <person name="Woyke T."/>
        </authorList>
    </citation>
    <scope>NUCLEOTIDE SEQUENCE [LARGE SCALE GENOMIC DNA]</scope>
    <source>
        <strain evidence="9">DSM 9187 / TA4</strain>
    </source>
</reference>
<dbReference type="EMBL" id="CP001616">
    <property type="protein sequence ID" value="ACQ91973.1"/>
    <property type="molecule type" value="Genomic_DNA"/>
</dbReference>
<gene>
    <name evidence="8" type="ordered locus">Tola_0343</name>
</gene>
<dbReference type="GO" id="GO:0020037">
    <property type="term" value="F:heme binding"/>
    <property type="evidence" value="ECO:0007669"/>
    <property type="project" value="TreeGrafter"/>
</dbReference>
<accession>C4L974</accession>
<dbReference type="RefSeq" id="WP_012728572.1">
    <property type="nucleotide sequence ID" value="NC_012691.1"/>
</dbReference>
<dbReference type="AlphaFoldDB" id="C4L974"/>
<feature type="transmembrane region" description="Helical" evidence="6">
    <location>
        <begin position="154"/>
        <end position="177"/>
    </location>
</feature>
<dbReference type="Proteomes" id="UP000009073">
    <property type="component" value="Chromosome"/>
</dbReference>
<dbReference type="STRING" id="595494.Tola_0343"/>
<evidence type="ECO:0000256" key="1">
    <source>
        <dbReference type="ARBA" id="ARBA00004651"/>
    </source>
</evidence>
<evidence type="ECO:0000313" key="9">
    <source>
        <dbReference type="Proteomes" id="UP000009073"/>
    </source>
</evidence>
<evidence type="ECO:0000256" key="5">
    <source>
        <dbReference type="ARBA" id="ARBA00023136"/>
    </source>
</evidence>
<dbReference type="InterPro" id="IPR011577">
    <property type="entry name" value="Cyt_b561_bac/Ni-Hgenase"/>
</dbReference>
<reference evidence="9" key="1">
    <citation type="submission" date="2009-05" db="EMBL/GenBank/DDBJ databases">
        <title>Complete sequence of Tolumonas auensis DSM 9187.</title>
        <authorList>
            <consortium name="US DOE Joint Genome Institute"/>
            <person name="Lucas S."/>
            <person name="Copeland A."/>
            <person name="Lapidus A."/>
            <person name="Glavina del Rio T."/>
            <person name="Tice H."/>
            <person name="Bruce D."/>
            <person name="Goodwin L."/>
            <person name="Pitluck S."/>
            <person name="Chertkov O."/>
            <person name="Brettin T."/>
            <person name="Detter J.C."/>
            <person name="Han C."/>
            <person name="Larimer F."/>
            <person name="Land M."/>
            <person name="Hauser L."/>
            <person name="Kyrpides N."/>
            <person name="Mikhailova N."/>
            <person name="Spring S."/>
            <person name="Beller H."/>
        </authorList>
    </citation>
    <scope>NUCLEOTIDE SEQUENCE [LARGE SCALE GENOMIC DNA]</scope>
    <source>
        <strain evidence="9">DSM 9187 / TA4</strain>
    </source>
</reference>
<dbReference type="GO" id="GO:0009055">
    <property type="term" value="F:electron transfer activity"/>
    <property type="evidence" value="ECO:0007669"/>
    <property type="project" value="InterPro"/>
</dbReference>
<keyword evidence="2" id="KW-1003">Cell membrane</keyword>
<comment type="subcellular location">
    <subcellularLocation>
        <location evidence="1">Cell membrane</location>
        <topology evidence="1">Multi-pass membrane protein</topology>
    </subcellularLocation>
</comment>
<dbReference type="SUPFAM" id="SSF81342">
    <property type="entry name" value="Transmembrane di-heme cytochromes"/>
    <property type="match status" value="1"/>
</dbReference>
<protein>
    <submittedName>
        <fullName evidence="8">Cytochrome B561</fullName>
    </submittedName>
</protein>
<dbReference type="HOGENOM" id="CLU_078451_2_1_6"/>
<dbReference type="eggNOG" id="COG3658">
    <property type="taxonomic scope" value="Bacteria"/>
</dbReference>
<feature type="domain" description="Cytochrome b561 bacterial/Ni-hydrogenase" evidence="7">
    <location>
        <begin position="11"/>
        <end position="188"/>
    </location>
</feature>
<dbReference type="InterPro" id="IPR016174">
    <property type="entry name" value="Di-haem_cyt_TM"/>
</dbReference>
<sequence>MGLSSEKVKIWDPFIRIFHWTVVTLFFCNYLLSDKGMPFERGGTLHIYAGYIVIGFVLARLIWGVIGSHHARFKNFIPKPAEFMAYMRAMLRGEHTNYEGHNPAGAVMILCLLSGLLLTGLTGWLASLADVFDGWQAGIAAATDFIDWGEMHEFFANLTMLGAGIHITAVLIISHLMGENLVHAMLSGYKKKSG</sequence>
<feature type="transmembrane region" description="Helical" evidence="6">
    <location>
        <begin position="14"/>
        <end position="33"/>
    </location>
</feature>
<keyword evidence="9" id="KW-1185">Reference proteome</keyword>
<evidence type="ECO:0000256" key="4">
    <source>
        <dbReference type="ARBA" id="ARBA00022989"/>
    </source>
</evidence>
<dbReference type="Pfam" id="PF01292">
    <property type="entry name" value="Ni_hydr_CYTB"/>
    <property type="match status" value="1"/>
</dbReference>
<evidence type="ECO:0000256" key="2">
    <source>
        <dbReference type="ARBA" id="ARBA00022475"/>
    </source>
</evidence>
<evidence type="ECO:0000313" key="8">
    <source>
        <dbReference type="EMBL" id="ACQ91973.1"/>
    </source>
</evidence>
<dbReference type="Gene3D" id="1.20.950.20">
    <property type="entry name" value="Transmembrane di-heme cytochromes, Chain C"/>
    <property type="match status" value="1"/>
</dbReference>
<keyword evidence="4 6" id="KW-1133">Transmembrane helix</keyword>
<dbReference type="GO" id="GO:0022904">
    <property type="term" value="P:respiratory electron transport chain"/>
    <property type="evidence" value="ECO:0007669"/>
    <property type="project" value="InterPro"/>
</dbReference>
<dbReference type="PANTHER" id="PTHR30485:SF2">
    <property type="entry name" value="BLL0597 PROTEIN"/>
    <property type="match status" value="1"/>
</dbReference>
<dbReference type="GO" id="GO:0005886">
    <property type="term" value="C:plasma membrane"/>
    <property type="evidence" value="ECO:0007669"/>
    <property type="project" value="UniProtKB-SubCell"/>
</dbReference>
<evidence type="ECO:0000256" key="6">
    <source>
        <dbReference type="SAM" id="Phobius"/>
    </source>
</evidence>